<accession>A0A0C1Z9T4</accession>
<evidence type="ECO:0000313" key="2">
    <source>
        <dbReference type="Proteomes" id="UP000031599"/>
    </source>
</evidence>
<evidence type="ECO:0000313" key="1">
    <source>
        <dbReference type="EMBL" id="KIG14344.1"/>
    </source>
</evidence>
<dbReference type="EMBL" id="JMCC02000075">
    <property type="protein sequence ID" value="KIG14344.1"/>
    <property type="molecule type" value="Genomic_DNA"/>
</dbReference>
<gene>
    <name evidence="1" type="ORF">DB30_06946</name>
</gene>
<dbReference type="RefSeq" id="WP_146660720.1">
    <property type="nucleotide sequence ID" value="NZ_JMCC02000075.1"/>
</dbReference>
<sequence length="68" mass="7522">MFQLEINDFVVISVFTFTFTVAEPKEAVDQLATSAPPQRLCSGRDRLKKVLGCPSNPRAVLHSERDSG</sequence>
<proteinExistence type="predicted"/>
<dbReference type="AlphaFoldDB" id="A0A0C1Z9T4"/>
<reference evidence="1 2" key="1">
    <citation type="submission" date="2014-12" db="EMBL/GenBank/DDBJ databases">
        <title>Genome assembly of Enhygromyxa salina DSM 15201.</title>
        <authorList>
            <person name="Sharma G."/>
            <person name="Subramanian S."/>
        </authorList>
    </citation>
    <scope>NUCLEOTIDE SEQUENCE [LARGE SCALE GENOMIC DNA]</scope>
    <source>
        <strain evidence="1 2">DSM 15201</strain>
    </source>
</reference>
<comment type="caution">
    <text evidence="1">The sequence shown here is derived from an EMBL/GenBank/DDBJ whole genome shotgun (WGS) entry which is preliminary data.</text>
</comment>
<organism evidence="1 2">
    <name type="scientific">Enhygromyxa salina</name>
    <dbReference type="NCBI Taxonomy" id="215803"/>
    <lineage>
        <taxon>Bacteria</taxon>
        <taxon>Pseudomonadati</taxon>
        <taxon>Myxococcota</taxon>
        <taxon>Polyangia</taxon>
        <taxon>Nannocystales</taxon>
        <taxon>Nannocystaceae</taxon>
        <taxon>Enhygromyxa</taxon>
    </lineage>
</organism>
<dbReference type="Proteomes" id="UP000031599">
    <property type="component" value="Unassembled WGS sequence"/>
</dbReference>
<protein>
    <submittedName>
        <fullName evidence="1">Uncharacterized protein</fullName>
    </submittedName>
</protein>
<name>A0A0C1Z9T4_9BACT</name>